<evidence type="ECO:0000256" key="6">
    <source>
        <dbReference type="SAM" id="MobiDB-lite"/>
    </source>
</evidence>
<feature type="domain" description="QLQ" evidence="7">
    <location>
        <begin position="134"/>
        <end position="169"/>
    </location>
</feature>
<keyword evidence="5" id="KW-0010">Activator</keyword>
<dbReference type="GO" id="GO:0005634">
    <property type="term" value="C:nucleus"/>
    <property type="evidence" value="ECO:0007669"/>
    <property type="project" value="UniProtKB-SubCell"/>
</dbReference>
<dbReference type="GO" id="GO:0006351">
    <property type="term" value="P:DNA-templated transcription"/>
    <property type="evidence" value="ECO:0007669"/>
    <property type="project" value="UniProtKB-UniRule"/>
</dbReference>
<evidence type="ECO:0000256" key="2">
    <source>
        <dbReference type="ARBA" id="ARBA00008122"/>
    </source>
</evidence>
<dbReference type="GO" id="GO:0006355">
    <property type="term" value="P:regulation of DNA-templated transcription"/>
    <property type="evidence" value="ECO:0007669"/>
    <property type="project" value="InterPro"/>
</dbReference>
<dbReference type="PANTHER" id="PTHR31602">
    <property type="entry name" value="GROWTH-REGULATING FACTOR 5"/>
    <property type="match status" value="1"/>
</dbReference>
<feature type="compositionally biased region" description="Polar residues" evidence="6">
    <location>
        <begin position="13"/>
        <end position="24"/>
    </location>
</feature>
<evidence type="ECO:0000256" key="4">
    <source>
        <dbReference type="PROSITE-ProRule" id="PRU01002"/>
    </source>
</evidence>
<feature type="short sequence motif" description="Bipartite nuclear localization signal" evidence="4">
    <location>
        <begin position="353"/>
        <end position="360"/>
    </location>
</feature>
<evidence type="ECO:0000256" key="1">
    <source>
        <dbReference type="ARBA" id="ARBA00004123"/>
    </source>
</evidence>
<dbReference type="GO" id="GO:0099402">
    <property type="term" value="P:plant organ development"/>
    <property type="evidence" value="ECO:0007669"/>
    <property type="project" value="UniProtKB-ARBA"/>
</dbReference>
<dbReference type="InterPro" id="IPR014978">
    <property type="entry name" value="Gln-Leu-Gln_QLQ"/>
</dbReference>
<feature type="domain" description="WRC" evidence="8">
    <location>
        <begin position="320"/>
        <end position="364"/>
    </location>
</feature>
<feature type="short sequence motif" description="Bipartite nuclear localization signal" evidence="4">
    <location>
        <begin position="325"/>
        <end position="335"/>
    </location>
</feature>
<feature type="domain" description="QLQ" evidence="7">
    <location>
        <begin position="257"/>
        <end position="292"/>
    </location>
</feature>
<organism evidence="9 10">
    <name type="scientific">Brassica napus</name>
    <name type="common">Rape</name>
    <dbReference type="NCBI Taxonomy" id="3708"/>
    <lineage>
        <taxon>Eukaryota</taxon>
        <taxon>Viridiplantae</taxon>
        <taxon>Streptophyta</taxon>
        <taxon>Embryophyta</taxon>
        <taxon>Tracheophyta</taxon>
        <taxon>Spermatophyta</taxon>
        <taxon>Magnoliopsida</taxon>
        <taxon>eudicotyledons</taxon>
        <taxon>Gunneridae</taxon>
        <taxon>Pentapetalae</taxon>
        <taxon>rosids</taxon>
        <taxon>malvids</taxon>
        <taxon>Brassicales</taxon>
        <taxon>Brassicaceae</taxon>
        <taxon>Brassiceae</taxon>
        <taxon>Brassica</taxon>
    </lineage>
</organism>
<dbReference type="EMBL" id="LK032121">
    <property type="protein sequence ID" value="CDY21475.1"/>
    <property type="molecule type" value="Genomic_DNA"/>
</dbReference>
<evidence type="ECO:0000313" key="9">
    <source>
        <dbReference type="EMBL" id="CDY21475.1"/>
    </source>
</evidence>
<comment type="function">
    <text evidence="5">Transcription activator.</text>
</comment>
<comment type="caution">
    <text evidence="4">Lacks conserved residue(s) required for the propagation of feature annotation.</text>
</comment>
<evidence type="ECO:0000256" key="3">
    <source>
        <dbReference type="ARBA" id="ARBA00023242"/>
    </source>
</evidence>
<dbReference type="GO" id="GO:0005524">
    <property type="term" value="F:ATP binding"/>
    <property type="evidence" value="ECO:0007669"/>
    <property type="project" value="UniProtKB-UniRule"/>
</dbReference>
<protein>
    <recommendedName>
        <fullName evidence="5">Growth-regulating factor</fullName>
    </recommendedName>
</protein>
<gene>
    <name evidence="9" type="primary">BnaC03g27220D</name>
    <name evidence="9" type="ORF">GSBRNA2T00015890001</name>
</gene>
<evidence type="ECO:0000259" key="8">
    <source>
        <dbReference type="PROSITE" id="PS51667"/>
    </source>
</evidence>
<dbReference type="PANTHER" id="PTHR31602:SF64">
    <property type="entry name" value="GROWTH-REGULATING FACTOR 1"/>
    <property type="match status" value="1"/>
</dbReference>
<keyword evidence="5" id="KW-0804">Transcription</keyword>
<evidence type="ECO:0000256" key="5">
    <source>
        <dbReference type="RuleBase" id="RU367127"/>
    </source>
</evidence>
<keyword evidence="3 4" id="KW-0539">Nucleus</keyword>
<keyword evidence="5" id="KW-0805">Transcription regulation</keyword>
<dbReference type="STRING" id="3708.A0A078G4U1"/>
<dbReference type="PROSITE" id="PS51666">
    <property type="entry name" value="QLQ"/>
    <property type="match status" value="2"/>
</dbReference>
<evidence type="ECO:0000259" key="7">
    <source>
        <dbReference type="PROSITE" id="PS51666"/>
    </source>
</evidence>
<feature type="compositionally biased region" description="Basic and acidic residues" evidence="6">
    <location>
        <begin position="31"/>
        <end position="40"/>
    </location>
</feature>
<keyword evidence="10" id="KW-1185">Reference proteome</keyword>
<name>A0A078G4U1_BRANA</name>
<dbReference type="AlphaFoldDB" id="A0A078G4U1"/>
<dbReference type="Gramene" id="CDY21475">
    <property type="protein sequence ID" value="CDY21475"/>
    <property type="gene ID" value="GSBRNA2T00015890001"/>
</dbReference>
<dbReference type="SMART" id="SM00951">
    <property type="entry name" value="QLQ"/>
    <property type="match status" value="2"/>
</dbReference>
<comment type="subcellular location">
    <subcellularLocation>
        <location evidence="1 4 5">Nucleus</location>
    </subcellularLocation>
</comment>
<dbReference type="PROSITE" id="PS51667">
    <property type="entry name" value="WRC"/>
    <property type="match status" value="2"/>
</dbReference>
<dbReference type="Pfam" id="PF08880">
    <property type="entry name" value="QLQ"/>
    <property type="match status" value="2"/>
</dbReference>
<dbReference type="PaxDb" id="3708-A0A078G4U1"/>
<evidence type="ECO:0000313" key="10">
    <source>
        <dbReference type="Proteomes" id="UP000028999"/>
    </source>
</evidence>
<dbReference type="InterPro" id="IPR014977">
    <property type="entry name" value="WRC_dom"/>
</dbReference>
<feature type="domain" description="WRC" evidence="8">
    <location>
        <begin position="197"/>
        <end position="241"/>
    </location>
</feature>
<comment type="similarity">
    <text evidence="2 5">Belongs to the GRF family.</text>
</comment>
<reference evidence="9 10" key="1">
    <citation type="journal article" date="2014" name="Science">
        <title>Plant genetics. Early allopolyploid evolution in the post-Neolithic Brassica napus oilseed genome.</title>
        <authorList>
            <person name="Chalhoub B."/>
            <person name="Denoeud F."/>
            <person name="Liu S."/>
            <person name="Parkin I.A."/>
            <person name="Tang H."/>
            <person name="Wang X."/>
            <person name="Chiquet J."/>
            <person name="Belcram H."/>
            <person name="Tong C."/>
            <person name="Samans B."/>
            <person name="Correa M."/>
            <person name="Da Silva C."/>
            <person name="Just J."/>
            <person name="Falentin C."/>
            <person name="Koh C.S."/>
            <person name="Le Clainche I."/>
            <person name="Bernard M."/>
            <person name="Bento P."/>
            <person name="Noel B."/>
            <person name="Labadie K."/>
            <person name="Alberti A."/>
            <person name="Charles M."/>
            <person name="Arnaud D."/>
            <person name="Guo H."/>
            <person name="Daviaud C."/>
            <person name="Alamery S."/>
            <person name="Jabbari K."/>
            <person name="Zhao M."/>
            <person name="Edger P.P."/>
            <person name="Chelaifa H."/>
            <person name="Tack D."/>
            <person name="Lassalle G."/>
            <person name="Mestiri I."/>
            <person name="Schnel N."/>
            <person name="Le Paslier M.C."/>
            <person name="Fan G."/>
            <person name="Renault V."/>
            <person name="Bayer P.E."/>
            <person name="Golicz A.A."/>
            <person name="Manoli S."/>
            <person name="Lee T.H."/>
            <person name="Thi V.H."/>
            <person name="Chalabi S."/>
            <person name="Hu Q."/>
            <person name="Fan C."/>
            <person name="Tollenaere R."/>
            <person name="Lu Y."/>
            <person name="Battail C."/>
            <person name="Shen J."/>
            <person name="Sidebottom C.H."/>
            <person name="Wang X."/>
            <person name="Canaguier A."/>
            <person name="Chauveau A."/>
            <person name="Berard A."/>
            <person name="Deniot G."/>
            <person name="Guan M."/>
            <person name="Liu Z."/>
            <person name="Sun F."/>
            <person name="Lim Y.P."/>
            <person name="Lyons E."/>
            <person name="Town C.D."/>
            <person name="Bancroft I."/>
            <person name="Wang X."/>
            <person name="Meng J."/>
            <person name="Ma J."/>
            <person name="Pires J.C."/>
            <person name="King G.J."/>
            <person name="Brunel D."/>
            <person name="Delourme R."/>
            <person name="Renard M."/>
            <person name="Aury J.M."/>
            <person name="Adams K.L."/>
            <person name="Batley J."/>
            <person name="Snowdon R.J."/>
            <person name="Tost J."/>
            <person name="Edwards D."/>
            <person name="Zhou Y."/>
            <person name="Hua W."/>
            <person name="Sharpe A.G."/>
            <person name="Paterson A.H."/>
            <person name="Guan C."/>
            <person name="Wincker P."/>
        </authorList>
    </citation>
    <scope>NUCLEOTIDE SEQUENCE [LARGE SCALE GENOMIC DNA]</scope>
    <source>
        <strain evidence="10">cv. Darmor-bzh</strain>
    </source>
</reference>
<feature type="region of interest" description="Disordered" evidence="6">
    <location>
        <begin position="1"/>
        <end position="40"/>
    </location>
</feature>
<dbReference type="InterPro" id="IPR031137">
    <property type="entry name" value="GRF"/>
</dbReference>
<proteinExistence type="inferred from homology"/>
<comment type="domain">
    <text evidence="5">The QLQ domain and WRC domain may be involved in protein-protein interaction and DNA-binding, respectively.</text>
</comment>
<dbReference type="Pfam" id="PF08879">
    <property type="entry name" value="WRC"/>
    <property type="match status" value="2"/>
</dbReference>
<dbReference type="Proteomes" id="UP000028999">
    <property type="component" value="Unassembled WGS sequence"/>
</dbReference>
<sequence>MDLGVRFEGSVSGHENGSPGQTELGSGFGNKQERSGFDGEDFWRSSKLSRTLIDGFSSSSAAAKTLSFHQGIPLLRSTSVDPRRQEQMLSFSPASDKSDVSPYLQYCRNSGYGLGGMMNTNSMHGSLLTGAKGPFSLTQWAELEQQALIYKYITANVPVPSSLLLSLKKSFFPYGSLPPNSFGWGSFHLGFSGGNMDPEPGRCRRTDGKKWRCSRDAVPDQKYCERHINRGRHRYGLGGMMNTNSMHGSLLTGAKGPFSLTQWAELEQQALIYKYITANVPVPSSLLLSLKKSFFPYGSLPPNSFGWGSFHLGFSGGNMDPEPGRCRRTDGKKWRCSRDAVPDQKYCERHINRGRHRSRKPVEGLNGHNTNATAAASAASKAETATTVVAMCGSDNNNSLAAVGTHNHAIPSMANSDRVQNVQGASVFPATMNLQSKESHQKQSSSPFEFGLISSDSLLNPSHKQPSYANSSKGFGSYLDFSNQAKNSSMSIPGQKS</sequence>
<accession>A0A078G4U1</accession>